<organism evidence="2 3">
    <name type="scientific">Paramecium sonneborni</name>
    <dbReference type="NCBI Taxonomy" id="65129"/>
    <lineage>
        <taxon>Eukaryota</taxon>
        <taxon>Sar</taxon>
        <taxon>Alveolata</taxon>
        <taxon>Ciliophora</taxon>
        <taxon>Intramacronucleata</taxon>
        <taxon>Oligohymenophorea</taxon>
        <taxon>Peniculida</taxon>
        <taxon>Parameciidae</taxon>
        <taxon>Paramecium</taxon>
    </lineage>
</organism>
<dbReference type="GO" id="GO:0008270">
    <property type="term" value="F:zinc ion binding"/>
    <property type="evidence" value="ECO:0007669"/>
    <property type="project" value="TreeGrafter"/>
</dbReference>
<dbReference type="OrthoDB" id="293534at2759"/>
<accession>A0A8S1L8W1</accession>
<keyword evidence="1" id="KW-0175">Coiled coil</keyword>
<gene>
    <name evidence="2" type="ORF">PSON_ATCC_30995.1.T0190018</name>
</gene>
<dbReference type="PANTHER" id="PTHR12621:SF7">
    <property type="entry name" value="CYSTEINE AND HISTIDINE-RICH DOMAIN-CONTAINING PROTEIN 1"/>
    <property type="match status" value="1"/>
</dbReference>
<dbReference type="AlphaFoldDB" id="A0A8S1L8W1"/>
<protein>
    <submittedName>
        <fullName evidence="2">Uncharacterized protein</fullName>
    </submittedName>
</protein>
<feature type="coiled-coil region" evidence="1">
    <location>
        <begin position="310"/>
        <end position="341"/>
    </location>
</feature>
<proteinExistence type="predicted"/>
<keyword evidence="3" id="KW-1185">Reference proteome</keyword>
<evidence type="ECO:0000313" key="2">
    <source>
        <dbReference type="EMBL" id="CAD8064248.1"/>
    </source>
</evidence>
<name>A0A8S1L8W1_9CILI</name>
<dbReference type="PANTHER" id="PTHR12621">
    <property type="entry name" value="CYSTEINE AND HISTIDINE-RICH DOMAIN CHORD -CONTAINING PROTEIN"/>
    <property type="match status" value="1"/>
</dbReference>
<dbReference type="EMBL" id="CAJJDN010000019">
    <property type="protein sequence ID" value="CAD8064248.1"/>
    <property type="molecule type" value="Genomic_DNA"/>
</dbReference>
<evidence type="ECO:0000313" key="3">
    <source>
        <dbReference type="Proteomes" id="UP000692954"/>
    </source>
</evidence>
<evidence type="ECO:0000256" key="1">
    <source>
        <dbReference type="SAM" id="Coils"/>
    </source>
</evidence>
<dbReference type="Proteomes" id="UP000692954">
    <property type="component" value="Unassembled WGS sequence"/>
</dbReference>
<comment type="caution">
    <text evidence="2">The sequence shown here is derived from an EMBL/GenBank/DDBJ whole genome shotgun (WGS) entry which is preliminary data.</text>
</comment>
<sequence>MWINNEITPNVSSKQQTTGYAEFEWNESLIQLALEDFGSKIDPFRQIDNIITPLLFKISGSTINEDPTPYFSMDSNPLTFILKNGSLILNNAFDADEQHKEMKQYLLVFATCSNSYSIPGRICADDETIKNYISQSHGFMFLTIRLNQLNYVTRQLELFAKQYYLAFNPQRPIYSQVMLKQQETIIDDGVLFKNYQHYYFLNNYELINQEVDNLFMSKVVQFMSKNKYNLEILNSYLFRIDNISIVEEVTMPKLGSILAQIGSIVQLIFMLKYAAIFYNNKLLENELLHDIITMYYPEFKEVSLNVFNQFEIIIDEKEKLKNDIQNIKKKYQALLRGAKEKCRLNNILYEISRIQFILQQQFGNQALSLSHQLGAKLNEKQLEEQSLKDSNRAIVKPVDSFGFERRCSSVEPLEILLKQQ</sequence>
<reference evidence="2" key="1">
    <citation type="submission" date="2021-01" db="EMBL/GenBank/DDBJ databases">
        <authorList>
            <consortium name="Genoscope - CEA"/>
            <person name="William W."/>
        </authorList>
    </citation>
    <scope>NUCLEOTIDE SEQUENCE</scope>
</reference>